<keyword evidence="2" id="KW-0106">Calcium</keyword>
<dbReference type="WBParaSite" id="MhA1_Contig130.frz3.fgene4">
    <property type="protein sequence ID" value="MhA1_Contig130.frz3.fgene4"/>
    <property type="gene ID" value="MhA1_Contig130.frz3.fgene4"/>
</dbReference>
<feature type="compositionally biased region" description="Polar residues" evidence="5">
    <location>
        <begin position="2359"/>
        <end position="2372"/>
    </location>
</feature>
<dbReference type="InterPro" id="IPR000504">
    <property type="entry name" value="RRM_dom"/>
</dbReference>
<feature type="compositionally biased region" description="Polar residues" evidence="5">
    <location>
        <begin position="230"/>
        <end position="242"/>
    </location>
</feature>
<dbReference type="PROSITE" id="PS50085">
    <property type="entry name" value="RAPGAP"/>
    <property type="match status" value="1"/>
</dbReference>
<feature type="compositionally biased region" description="Low complexity" evidence="5">
    <location>
        <begin position="1949"/>
        <end position="1961"/>
    </location>
</feature>
<dbReference type="Pfam" id="PF00076">
    <property type="entry name" value="RRM_1"/>
    <property type="match status" value="1"/>
</dbReference>
<feature type="domain" description="EF-hand" evidence="8">
    <location>
        <begin position="1475"/>
        <end position="1510"/>
    </location>
</feature>
<name>A0A1I8B3Y4_MELHA</name>
<feature type="region of interest" description="Disordered" evidence="5">
    <location>
        <begin position="1883"/>
        <end position="2080"/>
    </location>
</feature>
<feature type="domain" description="RRM" evidence="7">
    <location>
        <begin position="1815"/>
        <end position="1874"/>
    </location>
</feature>
<feature type="compositionally biased region" description="Polar residues" evidence="5">
    <location>
        <begin position="2385"/>
        <end position="2401"/>
    </location>
</feature>
<keyword evidence="1" id="KW-0343">GTPase activation</keyword>
<evidence type="ECO:0000259" key="6">
    <source>
        <dbReference type="PROSITE" id="PS50085"/>
    </source>
</evidence>
<evidence type="ECO:0000259" key="7">
    <source>
        <dbReference type="PROSITE" id="PS50102"/>
    </source>
</evidence>
<feature type="compositionally biased region" description="Low complexity" evidence="5">
    <location>
        <begin position="2004"/>
        <end position="2018"/>
    </location>
</feature>
<dbReference type="InterPro" id="IPR027107">
    <property type="entry name" value="Tuberin/Ral-act_asu"/>
</dbReference>
<feature type="compositionally biased region" description="Polar residues" evidence="5">
    <location>
        <begin position="2493"/>
        <end position="2503"/>
    </location>
</feature>
<evidence type="ECO:0000259" key="9">
    <source>
        <dbReference type="PROSITE" id="PS50800"/>
    </source>
</evidence>
<feature type="region of interest" description="Disordered" evidence="5">
    <location>
        <begin position="2483"/>
        <end position="2540"/>
    </location>
</feature>
<dbReference type="Gene3D" id="3.30.70.330">
    <property type="match status" value="1"/>
</dbReference>
<feature type="region of interest" description="Disordered" evidence="5">
    <location>
        <begin position="2339"/>
        <end position="2405"/>
    </location>
</feature>
<dbReference type="GO" id="GO:0005096">
    <property type="term" value="F:GTPase activator activity"/>
    <property type="evidence" value="ECO:0007669"/>
    <property type="project" value="UniProtKB-KW"/>
</dbReference>
<dbReference type="InterPro" id="IPR035974">
    <property type="entry name" value="Rap/Ran-GAP_sf"/>
</dbReference>
<feature type="compositionally biased region" description="Polar residues" evidence="5">
    <location>
        <begin position="2523"/>
        <end position="2540"/>
    </location>
</feature>
<dbReference type="PANTHER" id="PTHR10063">
    <property type="entry name" value="TUBERIN"/>
    <property type="match status" value="1"/>
</dbReference>
<dbReference type="InterPro" id="IPR012677">
    <property type="entry name" value="Nucleotide-bd_a/b_plait_sf"/>
</dbReference>
<dbReference type="InterPro" id="IPR002048">
    <property type="entry name" value="EF_hand_dom"/>
</dbReference>
<dbReference type="PROSITE" id="PS50102">
    <property type="entry name" value="RRM"/>
    <property type="match status" value="1"/>
</dbReference>
<dbReference type="Gene3D" id="1.10.720.30">
    <property type="entry name" value="SAP domain"/>
    <property type="match status" value="1"/>
</dbReference>
<evidence type="ECO:0000313" key="11">
    <source>
        <dbReference type="WBParaSite" id="MhA1_Contig130.frz3.fgene4"/>
    </source>
</evidence>
<evidence type="ECO:0000256" key="2">
    <source>
        <dbReference type="ARBA" id="ARBA00022837"/>
    </source>
</evidence>
<evidence type="ECO:0000256" key="3">
    <source>
        <dbReference type="PROSITE-ProRule" id="PRU00176"/>
    </source>
</evidence>
<feature type="region of interest" description="Disordered" evidence="5">
    <location>
        <begin position="1406"/>
        <end position="1426"/>
    </location>
</feature>
<dbReference type="SMART" id="SM01083">
    <property type="entry name" value="Cir_N"/>
    <property type="match status" value="1"/>
</dbReference>
<feature type="compositionally biased region" description="Polar residues" evidence="5">
    <location>
        <begin position="2277"/>
        <end position="2295"/>
    </location>
</feature>
<feature type="compositionally biased region" description="Basic and acidic residues" evidence="5">
    <location>
        <begin position="1927"/>
        <end position="1941"/>
    </location>
</feature>
<dbReference type="GO" id="GO:0005737">
    <property type="term" value="C:cytoplasm"/>
    <property type="evidence" value="ECO:0007669"/>
    <property type="project" value="TreeGrafter"/>
</dbReference>
<feature type="compositionally biased region" description="Basic and acidic residues" evidence="5">
    <location>
        <begin position="2042"/>
        <end position="2080"/>
    </location>
</feature>
<feature type="domain" description="Rap-GAP" evidence="6">
    <location>
        <begin position="1017"/>
        <end position="1221"/>
    </location>
</feature>
<dbReference type="Pfam" id="PF02145">
    <property type="entry name" value="Rap_GAP"/>
    <property type="match status" value="1"/>
</dbReference>
<keyword evidence="4" id="KW-0175">Coiled coil</keyword>
<dbReference type="InterPro" id="IPR018247">
    <property type="entry name" value="EF_Hand_1_Ca_BS"/>
</dbReference>
<reference evidence="11" key="1">
    <citation type="submission" date="2016-11" db="UniProtKB">
        <authorList>
            <consortium name="WormBaseParasite"/>
        </authorList>
    </citation>
    <scope>IDENTIFICATION</scope>
</reference>
<evidence type="ECO:0000259" key="8">
    <source>
        <dbReference type="PROSITE" id="PS50222"/>
    </source>
</evidence>
<feature type="compositionally biased region" description="Low complexity" evidence="5">
    <location>
        <begin position="1883"/>
        <end position="1900"/>
    </location>
</feature>
<dbReference type="GO" id="GO:0005634">
    <property type="term" value="C:nucleus"/>
    <property type="evidence" value="ECO:0007669"/>
    <property type="project" value="InterPro"/>
</dbReference>
<dbReference type="InterPro" id="IPR036361">
    <property type="entry name" value="SAP_dom_sf"/>
</dbReference>
<evidence type="ECO:0000256" key="1">
    <source>
        <dbReference type="ARBA" id="ARBA00022468"/>
    </source>
</evidence>
<dbReference type="SUPFAM" id="SSF47473">
    <property type="entry name" value="EF-hand"/>
    <property type="match status" value="1"/>
</dbReference>
<evidence type="ECO:0000313" key="10">
    <source>
        <dbReference type="Proteomes" id="UP000095281"/>
    </source>
</evidence>
<evidence type="ECO:0000256" key="4">
    <source>
        <dbReference type="SAM" id="Coils"/>
    </source>
</evidence>
<dbReference type="SUPFAM" id="SSF68906">
    <property type="entry name" value="SAP domain"/>
    <property type="match status" value="1"/>
</dbReference>
<dbReference type="InterPro" id="IPR035979">
    <property type="entry name" value="RBD_domain_sf"/>
</dbReference>
<dbReference type="InterPro" id="IPR019339">
    <property type="entry name" value="CIR_N_dom"/>
</dbReference>
<feature type="region of interest" description="Disordered" evidence="5">
    <location>
        <begin position="2185"/>
        <end position="2304"/>
    </location>
</feature>
<evidence type="ECO:0000256" key="5">
    <source>
        <dbReference type="SAM" id="MobiDB-lite"/>
    </source>
</evidence>
<dbReference type="InterPro" id="IPR000331">
    <property type="entry name" value="Rap/Ran_GAP_dom"/>
</dbReference>
<dbReference type="FunFam" id="3.40.50.11210:FF:000001">
    <property type="entry name" value="Ral GTPase-activating protein subunit alpha-1 isoform 1"/>
    <property type="match status" value="1"/>
</dbReference>
<dbReference type="PROSITE" id="PS50222">
    <property type="entry name" value="EF_HAND_2"/>
    <property type="match status" value="1"/>
</dbReference>
<dbReference type="SUPFAM" id="SSF54928">
    <property type="entry name" value="RNA-binding domain, RBD"/>
    <property type="match status" value="1"/>
</dbReference>
<feature type="compositionally biased region" description="Basic residues" evidence="5">
    <location>
        <begin position="2219"/>
        <end position="2229"/>
    </location>
</feature>
<dbReference type="InterPro" id="IPR011992">
    <property type="entry name" value="EF-hand-dom_pair"/>
</dbReference>
<protein>
    <submittedName>
        <fullName evidence="11">Rap-GAP domain-containing protein</fullName>
    </submittedName>
</protein>
<dbReference type="SUPFAM" id="SSF111347">
    <property type="entry name" value="Rap/Ran-GAP"/>
    <property type="match status" value="1"/>
</dbReference>
<dbReference type="SMART" id="SM00360">
    <property type="entry name" value="RRM"/>
    <property type="match status" value="1"/>
</dbReference>
<dbReference type="GO" id="GO:0051056">
    <property type="term" value="P:regulation of small GTPase mediated signal transduction"/>
    <property type="evidence" value="ECO:0007669"/>
    <property type="project" value="InterPro"/>
</dbReference>
<dbReference type="Gene3D" id="1.10.238.10">
    <property type="entry name" value="EF-hand"/>
    <property type="match status" value="1"/>
</dbReference>
<dbReference type="Proteomes" id="UP000095281">
    <property type="component" value="Unplaced"/>
</dbReference>
<dbReference type="SMART" id="SM00513">
    <property type="entry name" value="SAP"/>
    <property type="match status" value="1"/>
</dbReference>
<dbReference type="PANTHER" id="PTHR10063:SF11">
    <property type="entry name" value="RHO GTPASE-ACTIVATING PROTEIN CG5521-RELATED"/>
    <property type="match status" value="1"/>
</dbReference>
<accession>A0A1I8B3Y4</accession>
<sequence length="2540" mass="285840">MVLHPRNEMAVRKLAIRLFIIWYQILAVYGRTSHNLDVAFQSCLPHLPLRGELTISTDRILSIFCEGFELSSSDKFAGSNFPFEPYMAKCIPIVVCASTELNVDTSQQQQILIDTRTSIRERAKTLQIYLDKFLEYTIRETMRILWPNPIRRLECARFLLDRIIVLYIYELFPDAASSGVDVNSDLETTFIEDGVVDKPLLETAEPETIAKYWLIRFFVRIAEPADQVQPPGTFSSNNLQSTSEQSNNYGNNSNMSSPGLTLFKQALFSSQKAINVLLTMMREAFRLPLSCVNVIQKVLALIRIWLSQQEIPNFLDSACVSTDLWAQLLFRMLFSFFRSPYLLAINDRLPSAISITHNILKIVRDLTNPSGMQVMHISNSVWQELIKGLISVVNLCITRSDSYAQATCAGFTRTLLGALVFVQVLREINIDNHFWDCVFAVEICGVSGVIPQKGMESIDDIPNFFENKSCHNLGASDSSSAGTCPCEVVTTEMIENQRLSSLCSSEQVDHLAVQTIATYGRAVDMLIHVGEGPQSNNEANPLIFWLAVHLLRCALDVARPHALPIMFTILVNAQPLPPLLRVFILHHITECLRTEVAPLTLEHIPSINSLEDMTIISAETILTLQRLIKNQEFSARAIRVAALLSLNHPDAEKIIISLLETRRQSQQQLDQFSLTLCVNALSLLVLERADASLFDRLLHLLVDHQYAARVLPIFCANVAPVTRVGFHSQFVDAIQLSLSKTKNVNLLNDLKWQLCTICANECIALQWRETLAERFRTDKDNFFEGFVIRLSGQYPLPGFQIIQWNSIQSAAEKEENDDFSIYIETNSSILRLLFLGKENPQMLWSRTALGRYAYQIEMIEVEGGSNHSADNWLNSLAGERCHHTQTARQKSTLADEILDLFQVLPLQYPNPRHSAQMPSPLSSSTFVHKADLIPLDISVPEMLQFIQSSTRFPEEETTLNGCDYVKSETLKSEKVNQIDEGVDVTEGSRIFEWRKFIATFGFFDSARDSPSNFYRELRHLDSTVCREVHKVAVIFVGGGTDLQDKQSILSNNTGSETFNKFVDGLGWPIHIGSSEFSGYNGGLPNGQTAIYYATANTELIFHISTLLTGDATQRLKHLGNDEVHVVWSENTKPYRRDMIATRFCDVLIVLYLASPVLLRVHIEVQDPRLQFGPLFDGACIHTFQASTLVRETVLNASRAYRNLRVECDRPNKYRETKSMNILRHKKWHVRTKENVARVRRDEAKAAEVEKARAERSTLADHEDRVQRLKSKNMSNTSPVNDTFGVDDSQKCFMAGTSNNISANGKQHVNLFTELEEQERKNLATGNKEYAVEKKKEQYDWESKVGIMKRFAEDTKEYSKESEWWEGIPLVREHAKKPKVVESKTSTKFLTSEERKAIKLKKVKNEQKNKMKGTKNERLTRERREQLRVKTLTKQENKDGDEDNVDKMIQLNKDRDRRYNSQFNPEFSHYYKMYSPQQPNLLQIFQTVDSDRSGRISSDELQRALSNGTWRPFNPETCRIMISVPGSLEWKVNFDDFIQLCVVLQTLTAAFREKDSDRDGWIRIHFYAMDNIEEKTLSDLKVNELKIELEKKGLDKTGVKAVLVERLEQALKDEGCDLNTLRFAVNELDSNAGNKIDAQSGESISASTKISSESIVAMDAEIIKVDALSNQEVSKLNIDETQLDKVNSAELNVFPNKNVTNISEEEKHDEEIGNGSGKSLTRMNIKEGENEEAQATITNEIIRDNVIEQDDVMIEEKQEPKALTTPHIVKEPQSTTAIPSIQQNSQNVPTAVAAINSSATITSRDLTASIWIRNALFSKHGKVVTAKIFTTKNKLSPTCFGFVVLSDPSSADLCVQKLNRMNFKGRIINVEKADRSNLSQINKSANGVANSSNSAASIQNNPPENTSSKSNFDSTSGKAKQNSTLKSKAHESEKVSGGETKRSPRSRVISTSNASSNEAHNSSKWRGSGHERRGYDGSRSFGSRSRMNAPYGNSRIIGIRHGRAGRVSSSRGRTVRNSSALGISDNFPGRSHFGSNNRRSTGRRREEESRNQRHKTNDARDKSRRSPADGKNSSTDKEELLRFMRRKEIEHRKKEEELRLERERENLRYEREKLEREKLELETYRLQAQLAQATQLQFAAVTGLPQSGAAASNPIGGSGDSSASVLHFGDSGFNHRREREDNILAFSSSERHGADMSAKNEISRSKSGSSRRNDRDGRSNRSRHSSRNGRGRAETSRRNISRSRSPLRRSGMSRHNSVAEHTFPRSQDGNTERDRPTTIYSNSRNNPMQLSRNNPSHSKRNGRSFEFDNYDNKRYFYNTGIDSTSKDGFAADGDRQMHVRLSNVSDGPSARSNERRDYYTGSNQYNTSVTNYANGGPLRSDPTYASRIQQQSQNTGHQQALSASRPADQTFGNAVFTQPSLGGGNSLATGMFLVVYILNELLGYDSQHSSQQYNSGSNAYYQQGSVADWSGQLGIGGTSSGRTAPRSFLGVNESEGNVGSSKPWNSGGDWGGGANARTGTANRYNTSYTKPASGYSSGRRY</sequence>
<keyword evidence="3" id="KW-0694">RNA-binding</keyword>
<dbReference type="GO" id="GO:0003723">
    <property type="term" value="F:RNA binding"/>
    <property type="evidence" value="ECO:0007669"/>
    <property type="project" value="UniProtKB-UniRule"/>
</dbReference>
<feature type="region of interest" description="Disordered" evidence="5">
    <location>
        <begin position="229"/>
        <end position="251"/>
    </location>
</feature>
<dbReference type="PROSITE" id="PS50800">
    <property type="entry name" value="SAP"/>
    <property type="match status" value="1"/>
</dbReference>
<dbReference type="Gene3D" id="3.40.50.11210">
    <property type="entry name" value="Rap/Ran-GAP"/>
    <property type="match status" value="1"/>
</dbReference>
<dbReference type="GO" id="GO:0005509">
    <property type="term" value="F:calcium ion binding"/>
    <property type="evidence" value="ECO:0007669"/>
    <property type="project" value="InterPro"/>
</dbReference>
<feature type="compositionally biased region" description="Polar residues" evidence="5">
    <location>
        <begin position="1901"/>
        <end position="1925"/>
    </location>
</feature>
<organism evidence="10 11">
    <name type="scientific">Meloidogyne hapla</name>
    <name type="common">Root-knot nematode worm</name>
    <dbReference type="NCBI Taxonomy" id="6305"/>
    <lineage>
        <taxon>Eukaryota</taxon>
        <taxon>Metazoa</taxon>
        <taxon>Ecdysozoa</taxon>
        <taxon>Nematoda</taxon>
        <taxon>Chromadorea</taxon>
        <taxon>Rhabditida</taxon>
        <taxon>Tylenchina</taxon>
        <taxon>Tylenchomorpha</taxon>
        <taxon>Tylenchoidea</taxon>
        <taxon>Meloidogynidae</taxon>
        <taxon>Meloidogyninae</taxon>
        <taxon>Meloidogyne</taxon>
    </lineage>
</organism>
<dbReference type="PROSITE" id="PS00018">
    <property type="entry name" value="EF_HAND_1"/>
    <property type="match status" value="1"/>
</dbReference>
<keyword evidence="10" id="KW-1185">Reference proteome</keyword>
<dbReference type="InterPro" id="IPR003034">
    <property type="entry name" value="SAP_dom"/>
</dbReference>
<feature type="domain" description="SAP" evidence="9">
    <location>
        <begin position="1576"/>
        <end position="1610"/>
    </location>
</feature>
<feature type="coiled-coil region" evidence="4">
    <location>
        <begin position="2083"/>
        <end position="2135"/>
    </location>
</feature>
<proteinExistence type="predicted"/>
<dbReference type="Pfam" id="PF02037">
    <property type="entry name" value="SAP"/>
    <property type="match status" value="1"/>
</dbReference>